<accession>A0A8S8X6P6</accession>
<gene>
    <name evidence="2" type="ORF">TMPK1_12050</name>
</gene>
<dbReference type="EMBL" id="BOPV01000001">
    <property type="protein sequence ID" value="GIL38968.1"/>
    <property type="molecule type" value="Genomic_DNA"/>
</dbReference>
<feature type="transmembrane region" description="Helical" evidence="1">
    <location>
        <begin position="6"/>
        <end position="24"/>
    </location>
</feature>
<keyword evidence="1" id="KW-1133">Transmembrane helix</keyword>
<evidence type="ECO:0000313" key="2">
    <source>
        <dbReference type="EMBL" id="GIL38968.1"/>
    </source>
</evidence>
<feature type="transmembrane region" description="Helical" evidence="1">
    <location>
        <begin position="36"/>
        <end position="69"/>
    </location>
</feature>
<dbReference type="AlphaFoldDB" id="A0A8S8X6P6"/>
<evidence type="ECO:0008006" key="4">
    <source>
        <dbReference type="Google" id="ProtNLM"/>
    </source>
</evidence>
<proteinExistence type="predicted"/>
<keyword evidence="1" id="KW-0472">Membrane</keyword>
<reference evidence="2" key="1">
    <citation type="submission" date="2021-02" db="EMBL/GenBank/DDBJ databases">
        <title>Genome sequence of Rhodospirillales sp. strain TMPK1 isolated from soil.</title>
        <authorList>
            <person name="Nakai R."/>
            <person name="Kusada H."/>
            <person name="Tamaki H."/>
        </authorList>
    </citation>
    <scope>NUCLEOTIDE SEQUENCE</scope>
    <source>
        <strain evidence="2">TMPK1</strain>
    </source>
</reference>
<comment type="caution">
    <text evidence="2">The sequence shown here is derived from an EMBL/GenBank/DDBJ whole genome shotgun (WGS) entry which is preliminary data.</text>
</comment>
<dbReference type="RefSeq" id="WP_420242068.1">
    <property type="nucleotide sequence ID" value="NZ_BOPV01000001.1"/>
</dbReference>
<protein>
    <recommendedName>
        <fullName evidence="4">DoxX family protein</fullName>
    </recommendedName>
</protein>
<dbReference type="Proteomes" id="UP000681075">
    <property type="component" value="Unassembled WGS sequence"/>
</dbReference>
<evidence type="ECO:0000313" key="3">
    <source>
        <dbReference type="Proteomes" id="UP000681075"/>
    </source>
</evidence>
<keyword evidence="3" id="KW-1185">Reference proteome</keyword>
<name>A0A8S8X6P6_9PROT</name>
<organism evidence="2 3">
    <name type="scientific">Roseiterribacter gracilis</name>
    <dbReference type="NCBI Taxonomy" id="2812848"/>
    <lineage>
        <taxon>Bacteria</taxon>
        <taxon>Pseudomonadati</taxon>
        <taxon>Pseudomonadota</taxon>
        <taxon>Alphaproteobacteria</taxon>
        <taxon>Rhodospirillales</taxon>
        <taxon>Roseiterribacteraceae</taxon>
        <taxon>Roseiterribacter</taxon>
    </lineage>
</organism>
<evidence type="ECO:0000256" key="1">
    <source>
        <dbReference type="SAM" id="Phobius"/>
    </source>
</evidence>
<keyword evidence="1" id="KW-0812">Transmembrane</keyword>
<feature type="transmembrane region" description="Helical" evidence="1">
    <location>
        <begin position="75"/>
        <end position="94"/>
    </location>
</feature>
<sequence>MNALTLLRIVYAGVIAILSVLTALHPADGTPMRIVGAVEAVAAIAFLIAPYRLAGFALIGCYVTAIALHTMAGEFAVRLVADVATVLFLLYPTYSMRGATLR</sequence>